<dbReference type="EMBL" id="AVPK01000003">
    <property type="protein sequence ID" value="KGN38322.1"/>
    <property type="molecule type" value="Genomic_DNA"/>
</dbReference>
<feature type="transmembrane region" description="Helical" evidence="2">
    <location>
        <begin position="73"/>
        <end position="95"/>
    </location>
</feature>
<organism evidence="3 4">
    <name type="scientific">Knoellia subterranea KCTC 19937</name>
    <dbReference type="NCBI Taxonomy" id="1385521"/>
    <lineage>
        <taxon>Bacteria</taxon>
        <taxon>Bacillati</taxon>
        <taxon>Actinomycetota</taxon>
        <taxon>Actinomycetes</taxon>
        <taxon>Micrococcales</taxon>
        <taxon>Intrasporangiaceae</taxon>
        <taxon>Knoellia</taxon>
    </lineage>
</organism>
<feature type="transmembrane region" description="Helical" evidence="2">
    <location>
        <begin position="172"/>
        <end position="190"/>
    </location>
</feature>
<gene>
    <name evidence="3" type="ORF">N803_09875</name>
</gene>
<comment type="caution">
    <text evidence="3">The sequence shown here is derived from an EMBL/GenBank/DDBJ whole genome shotgun (WGS) entry which is preliminary data.</text>
</comment>
<reference evidence="3 4" key="1">
    <citation type="submission" date="2013-08" db="EMBL/GenBank/DDBJ databases">
        <title>The genome sequence of Knoellia subterranea.</title>
        <authorList>
            <person name="Zhu W."/>
            <person name="Wang G."/>
        </authorList>
    </citation>
    <scope>NUCLEOTIDE SEQUENCE [LARGE SCALE GENOMIC DNA]</scope>
    <source>
        <strain evidence="3 4">KCTC 19937</strain>
    </source>
</reference>
<feature type="transmembrane region" description="Helical" evidence="2">
    <location>
        <begin position="202"/>
        <end position="230"/>
    </location>
</feature>
<evidence type="ECO:0000313" key="3">
    <source>
        <dbReference type="EMBL" id="KGN38322.1"/>
    </source>
</evidence>
<keyword evidence="2" id="KW-0812">Transmembrane</keyword>
<evidence type="ECO:0000256" key="2">
    <source>
        <dbReference type="SAM" id="Phobius"/>
    </source>
</evidence>
<dbReference type="eggNOG" id="ENOG5030NSV">
    <property type="taxonomic scope" value="Bacteria"/>
</dbReference>
<proteinExistence type="predicted"/>
<name>A0A0A0JQK6_9MICO</name>
<dbReference type="RefSeq" id="WP_035903557.1">
    <property type="nucleotide sequence ID" value="NZ_AVPK01000003.1"/>
</dbReference>
<dbReference type="STRING" id="1385521.N803_09875"/>
<accession>A0A0A0JQK6</accession>
<dbReference type="OrthoDB" id="4843479at2"/>
<feature type="transmembrane region" description="Helical" evidence="2">
    <location>
        <begin position="242"/>
        <end position="264"/>
    </location>
</feature>
<protein>
    <submittedName>
        <fullName evidence="3">Uncharacterized protein</fullName>
    </submittedName>
</protein>
<evidence type="ECO:0000256" key="1">
    <source>
        <dbReference type="SAM" id="MobiDB-lite"/>
    </source>
</evidence>
<dbReference type="Proteomes" id="UP000030011">
    <property type="component" value="Unassembled WGS sequence"/>
</dbReference>
<keyword evidence="2" id="KW-0472">Membrane</keyword>
<feature type="transmembrane region" description="Helical" evidence="2">
    <location>
        <begin position="308"/>
        <end position="327"/>
    </location>
</feature>
<evidence type="ECO:0000313" key="4">
    <source>
        <dbReference type="Proteomes" id="UP000030011"/>
    </source>
</evidence>
<dbReference type="AlphaFoldDB" id="A0A0A0JQK6"/>
<sequence>MGDTFTPDATPDVTHDAGEVYTRVESPRASAGAGAGEGAPSAAAAPPATPQAPAGSPTGSPTDLTTDPTTRDWSALAAKAWPVVAMVLAAALWWPTAFSGRADWMHLPLAGDSSQGVAALGSTVFLGCLVGASVVAALVSSPWPRFGIAFGLTVAAWLLSDGSGDLLKGGRPVLAALAGLGMLLGLWVGARAPRGPVAVAAYLGMVAGLSPATWGRGVVLAIAVALPFWAATKDRVAPTIFAVVRVILTWLFAVLIAIGLHVGWSKLRPGLAGSGPVEAARVVARGFVDHLRAHWLDLAETALRAYTGWIWLAAVLAVVFVAARVAWTSRTRLTRKATAS</sequence>
<keyword evidence="2" id="KW-1133">Transmembrane helix</keyword>
<keyword evidence="4" id="KW-1185">Reference proteome</keyword>
<feature type="region of interest" description="Disordered" evidence="1">
    <location>
        <begin position="1"/>
        <end position="69"/>
    </location>
</feature>
<feature type="transmembrane region" description="Helical" evidence="2">
    <location>
        <begin position="116"/>
        <end position="137"/>
    </location>
</feature>
<feature type="compositionally biased region" description="Low complexity" evidence="1">
    <location>
        <begin position="38"/>
        <end position="68"/>
    </location>
</feature>